<evidence type="ECO:0000313" key="1">
    <source>
        <dbReference type="EMBL" id="GLI60929.1"/>
    </source>
</evidence>
<evidence type="ECO:0000313" key="2">
    <source>
        <dbReference type="Proteomes" id="UP001165090"/>
    </source>
</evidence>
<accession>A0ABQ5RTZ6</accession>
<dbReference type="EMBL" id="BSDZ01000009">
    <property type="protein sequence ID" value="GLI60929.1"/>
    <property type="molecule type" value="Genomic_DNA"/>
</dbReference>
<comment type="caution">
    <text evidence="1">The sequence shown here is derived from an EMBL/GenBank/DDBJ whole genome shotgun (WGS) entry which is preliminary data.</text>
</comment>
<name>A0ABQ5RTZ6_9CHLO</name>
<dbReference type="Proteomes" id="UP001165090">
    <property type="component" value="Unassembled WGS sequence"/>
</dbReference>
<proteinExistence type="predicted"/>
<protein>
    <submittedName>
        <fullName evidence="1">Uncharacterized protein</fullName>
    </submittedName>
</protein>
<feature type="non-terminal residue" evidence="1">
    <location>
        <position position="216"/>
    </location>
</feature>
<organism evidence="1 2">
    <name type="scientific">Volvox africanus</name>
    <dbReference type="NCBI Taxonomy" id="51714"/>
    <lineage>
        <taxon>Eukaryota</taxon>
        <taxon>Viridiplantae</taxon>
        <taxon>Chlorophyta</taxon>
        <taxon>core chlorophytes</taxon>
        <taxon>Chlorophyceae</taxon>
        <taxon>CS clade</taxon>
        <taxon>Chlamydomonadales</taxon>
        <taxon>Volvocaceae</taxon>
        <taxon>Volvox</taxon>
    </lineage>
</organism>
<sequence length="216" mass="23521">MEACRLKVPTLEDLHAYYRWRDERGHSKMRAAAATVALGRGGGVVHWRPQPEIKWAGTVEVWVKGATPAQLPSGQIHAIGIEAVSAPGAGWTGSGGGVVGTSGRPHMSVAVLRGEKLPLCLDPSDTVRTVAVHDFNNHVLRYPYIVPEVGLLSFRDPKDLNQMVQVTALLGLFRDSVNESYILCAQSTVSFNAGLLLGQKLTTYIITHKCQWARTK</sequence>
<gene>
    <name evidence="1" type="ORF">VaNZ11_003163</name>
</gene>
<keyword evidence="2" id="KW-1185">Reference proteome</keyword>
<reference evidence="1 2" key="1">
    <citation type="journal article" date="2023" name="IScience">
        <title>Expanded male sex-determining region conserved during the evolution of homothallism in the green alga Volvox.</title>
        <authorList>
            <person name="Yamamoto K."/>
            <person name="Matsuzaki R."/>
            <person name="Mahakham W."/>
            <person name="Heman W."/>
            <person name="Sekimoto H."/>
            <person name="Kawachi M."/>
            <person name="Minakuchi Y."/>
            <person name="Toyoda A."/>
            <person name="Nozaki H."/>
        </authorList>
    </citation>
    <scope>NUCLEOTIDE SEQUENCE [LARGE SCALE GENOMIC DNA]</scope>
    <source>
        <strain evidence="1 2">NIES-4468</strain>
    </source>
</reference>